<dbReference type="InterPro" id="IPR019734">
    <property type="entry name" value="TPR_rpt"/>
</dbReference>
<name>A0A382ZZ13_9ZZZZ</name>
<dbReference type="SUPFAM" id="SSF48452">
    <property type="entry name" value="TPR-like"/>
    <property type="match status" value="1"/>
</dbReference>
<dbReference type="AlphaFoldDB" id="A0A382ZZ13"/>
<protein>
    <submittedName>
        <fullName evidence="1">Uncharacterized protein</fullName>
    </submittedName>
</protein>
<gene>
    <name evidence="1" type="ORF">METZ01_LOCUS453535</name>
</gene>
<sequence length="244" mass="28203">VRASFFILAVLVFVAANFFEDPPETSLNHESEASQCRTLIKDSALKQAIPDKENLDYRSWINLGDCYAHLWRYQDALAAFKIAYALQSSTQLLEHITSLEEYLTEQVTTEERPRSFYTVMRNFGPAKHLTGKTVVAYLFIETDQSQWSSLDRQQAISTLEFAQRWYTKQAKNYQVAEPIFVNRVFHIEGDPMMSRFHSTLSIQSPSDDFARYAVSKLGFDTPSQFLKKMKQEEQADNAMLFLHL</sequence>
<dbReference type="EMBL" id="UINC01187777">
    <property type="protein sequence ID" value="SVE00681.1"/>
    <property type="molecule type" value="Genomic_DNA"/>
</dbReference>
<feature type="non-terminal residue" evidence="1">
    <location>
        <position position="244"/>
    </location>
</feature>
<accession>A0A382ZZ13</accession>
<proteinExistence type="predicted"/>
<feature type="non-terminal residue" evidence="1">
    <location>
        <position position="1"/>
    </location>
</feature>
<dbReference type="Gene3D" id="1.25.40.10">
    <property type="entry name" value="Tetratricopeptide repeat domain"/>
    <property type="match status" value="1"/>
</dbReference>
<dbReference type="InterPro" id="IPR011990">
    <property type="entry name" value="TPR-like_helical_dom_sf"/>
</dbReference>
<organism evidence="1">
    <name type="scientific">marine metagenome</name>
    <dbReference type="NCBI Taxonomy" id="408172"/>
    <lineage>
        <taxon>unclassified sequences</taxon>
        <taxon>metagenomes</taxon>
        <taxon>ecological metagenomes</taxon>
    </lineage>
</organism>
<evidence type="ECO:0000313" key="1">
    <source>
        <dbReference type="EMBL" id="SVE00681.1"/>
    </source>
</evidence>
<reference evidence="1" key="1">
    <citation type="submission" date="2018-05" db="EMBL/GenBank/DDBJ databases">
        <authorList>
            <person name="Lanie J.A."/>
            <person name="Ng W.-L."/>
            <person name="Kazmierczak K.M."/>
            <person name="Andrzejewski T.M."/>
            <person name="Davidsen T.M."/>
            <person name="Wayne K.J."/>
            <person name="Tettelin H."/>
            <person name="Glass J.I."/>
            <person name="Rusch D."/>
            <person name="Podicherti R."/>
            <person name="Tsui H.-C.T."/>
            <person name="Winkler M.E."/>
        </authorList>
    </citation>
    <scope>NUCLEOTIDE SEQUENCE</scope>
</reference>
<dbReference type="PROSITE" id="PS50005">
    <property type="entry name" value="TPR"/>
    <property type="match status" value="1"/>
</dbReference>